<dbReference type="PANTHER" id="PTHR30273:SF2">
    <property type="entry name" value="PROTEIN FECR"/>
    <property type="match status" value="1"/>
</dbReference>
<name>A0ABV4HFM6_9SPHI</name>
<feature type="domain" description="Protein FecR C-terminal" evidence="3">
    <location>
        <begin position="324"/>
        <end position="392"/>
    </location>
</feature>
<reference evidence="4 5" key="1">
    <citation type="submission" date="2024-06" db="EMBL/GenBank/DDBJ databases">
        <title>Soil Sphingobacterium thalpophilum.</title>
        <authorList>
            <person name="Yang J."/>
            <person name="Li J."/>
        </authorList>
    </citation>
    <scope>NUCLEOTIDE SEQUENCE [LARGE SCALE GENOMIC DNA]</scope>
    <source>
        <strain evidence="4 5">22g91tb</strain>
    </source>
</reference>
<keyword evidence="1" id="KW-1133">Transmembrane helix</keyword>
<dbReference type="InterPro" id="IPR012373">
    <property type="entry name" value="Ferrdict_sens_TM"/>
</dbReference>
<dbReference type="Pfam" id="PF04773">
    <property type="entry name" value="FecR"/>
    <property type="match status" value="1"/>
</dbReference>
<evidence type="ECO:0000313" key="4">
    <source>
        <dbReference type="EMBL" id="MEZ0452807.1"/>
    </source>
</evidence>
<dbReference type="Proteomes" id="UP001566204">
    <property type="component" value="Unassembled WGS sequence"/>
</dbReference>
<accession>A0ABV4HFM6</accession>
<gene>
    <name evidence="4" type="ORF">ABTW24_14520</name>
</gene>
<sequence>MFDTEFNISKLITAYLQGKLTDSERKRLFQWLEEQPANKSHFDRFYQEQILQQNLKTFEHANRDVIWQKTLDKMEEANLPFTRPVVKRISFRLVAAAAVLIILGISLFVLQNELKTPLPIQQVTVHDVAPGTSGATLTLANGKEISLSDQHAGTIEEESGVKISKLANGELIYELSSKADNATGENTLSTANGQTYQIRLPDGSKVWLNAASSLSYSPILIKDGKRRVKLKGEAYFEISKDKSKPFIVSTDRQEIEVLGTIFNVNAYTNEPNTRTTLLEGAIRVRTGDNEKLVKPGEQAIAEGQRIQIRPIDVENVVDWKRGDFYLNHVNFKEAMRKIARWYNVDVIYEDTVPDDMESGGWISRDRSLAQVLKSIESSGMVSFRIDGRKLYVKRPNGDN</sequence>
<dbReference type="RefSeq" id="WP_370483837.1">
    <property type="nucleotide sequence ID" value="NZ_JBEOQA010000002.1"/>
</dbReference>
<keyword evidence="1" id="KW-0812">Transmembrane</keyword>
<protein>
    <submittedName>
        <fullName evidence="4">FecR domain-containing protein</fullName>
    </submittedName>
</protein>
<evidence type="ECO:0000313" key="5">
    <source>
        <dbReference type="Proteomes" id="UP001566204"/>
    </source>
</evidence>
<comment type="caution">
    <text evidence="4">The sequence shown here is derived from an EMBL/GenBank/DDBJ whole genome shotgun (WGS) entry which is preliminary data.</text>
</comment>
<dbReference type="EMBL" id="JBEOQB010000004">
    <property type="protein sequence ID" value="MEZ0452807.1"/>
    <property type="molecule type" value="Genomic_DNA"/>
</dbReference>
<evidence type="ECO:0000256" key="1">
    <source>
        <dbReference type="SAM" id="Phobius"/>
    </source>
</evidence>
<evidence type="ECO:0000259" key="3">
    <source>
        <dbReference type="Pfam" id="PF16344"/>
    </source>
</evidence>
<organism evidence="4 5">
    <name type="scientific">Sphingobacterium thalpophilum</name>
    <dbReference type="NCBI Taxonomy" id="259"/>
    <lineage>
        <taxon>Bacteria</taxon>
        <taxon>Pseudomonadati</taxon>
        <taxon>Bacteroidota</taxon>
        <taxon>Sphingobacteriia</taxon>
        <taxon>Sphingobacteriales</taxon>
        <taxon>Sphingobacteriaceae</taxon>
        <taxon>Sphingobacterium</taxon>
    </lineage>
</organism>
<dbReference type="Gene3D" id="2.60.120.1440">
    <property type="match status" value="1"/>
</dbReference>
<keyword evidence="1" id="KW-0472">Membrane</keyword>
<dbReference type="InterPro" id="IPR032508">
    <property type="entry name" value="FecR_C"/>
</dbReference>
<feature type="transmembrane region" description="Helical" evidence="1">
    <location>
        <begin position="89"/>
        <end position="110"/>
    </location>
</feature>
<keyword evidence="5" id="KW-1185">Reference proteome</keyword>
<dbReference type="Gene3D" id="3.55.50.30">
    <property type="match status" value="1"/>
</dbReference>
<dbReference type="InterPro" id="IPR006860">
    <property type="entry name" value="FecR"/>
</dbReference>
<dbReference type="Pfam" id="PF16344">
    <property type="entry name" value="FecR_C"/>
    <property type="match status" value="1"/>
</dbReference>
<proteinExistence type="predicted"/>
<evidence type="ECO:0000259" key="2">
    <source>
        <dbReference type="Pfam" id="PF04773"/>
    </source>
</evidence>
<feature type="domain" description="FecR protein" evidence="2">
    <location>
        <begin position="187"/>
        <end position="283"/>
    </location>
</feature>
<dbReference type="PANTHER" id="PTHR30273">
    <property type="entry name" value="PERIPLASMIC SIGNAL SENSOR AND SIGMA FACTOR ACTIVATOR FECR-RELATED"/>
    <property type="match status" value="1"/>
</dbReference>